<dbReference type="InterPro" id="IPR035919">
    <property type="entry name" value="EAL_sf"/>
</dbReference>
<dbReference type="Gene3D" id="3.30.70.270">
    <property type="match status" value="1"/>
</dbReference>
<organism evidence="4 5">
    <name type="scientific">Thalassospira marina</name>
    <dbReference type="NCBI Taxonomy" id="2048283"/>
    <lineage>
        <taxon>Bacteria</taxon>
        <taxon>Pseudomonadati</taxon>
        <taxon>Pseudomonadota</taxon>
        <taxon>Alphaproteobacteria</taxon>
        <taxon>Rhodospirillales</taxon>
        <taxon>Thalassospiraceae</taxon>
        <taxon>Thalassospira</taxon>
    </lineage>
</organism>
<dbReference type="Gene3D" id="3.20.20.450">
    <property type="entry name" value="EAL domain"/>
    <property type="match status" value="1"/>
</dbReference>
<reference evidence="4 5" key="1">
    <citation type="submission" date="2017-09" db="EMBL/GenBank/DDBJ databases">
        <title>Biodiversity and function of Thalassospira species in the particle-attached aromatic-hydrocarbon-degrading consortia from the surface seawater of the South China Sea.</title>
        <authorList>
            <person name="Dong C."/>
            <person name="Liu R."/>
            <person name="Shao Z."/>
        </authorList>
    </citation>
    <scope>NUCLEOTIDE SEQUENCE [LARGE SCALE GENOMIC DNA]</scope>
    <source>
        <strain evidence="4 5">CSC1P2</strain>
    </source>
</reference>
<dbReference type="InterPro" id="IPR046342">
    <property type="entry name" value="CBS_dom_sf"/>
</dbReference>
<proteinExistence type="predicted"/>
<dbReference type="Pfam" id="PF00571">
    <property type="entry name" value="CBS"/>
    <property type="match status" value="1"/>
</dbReference>
<dbReference type="AlphaFoldDB" id="A0A2N3KD66"/>
<feature type="domain" description="GGDEF" evidence="3">
    <location>
        <begin position="448"/>
        <end position="604"/>
    </location>
</feature>
<gene>
    <name evidence="4" type="ORF">COO20_24200</name>
</gene>
<dbReference type="SMART" id="SM00267">
    <property type="entry name" value="GGDEF"/>
    <property type="match status" value="1"/>
</dbReference>
<dbReference type="PANTHER" id="PTHR33121">
    <property type="entry name" value="CYCLIC DI-GMP PHOSPHODIESTERASE PDEF"/>
    <property type="match status" value="1"/>
</dbReference>
<dbReference type="SUPFAM" id="SSF54631">
    <property type="entry name" value="CBS-domain pair"/>
    <property type="match status" value="1"/>
</dbReference>
<feature type="region of interest" description="Disordered" evidence="1">
    <location>
        <begin position="601"/>
        <end position="632"/>
    </location>
</feature>
<dbReference type="GO" id="GO:0071111">
    <property type="term" value="F:cyclic-guanylate-specific phosphodiesterase activity"/>
    <property type="evidence" value="ECO:0007669"/>
    <property type="project" value="InterPro"/>
</dbReference>
<name>A0A2N3KD66_9PROT</name>
<dbReference type="Pfam" id="PF00563">
    <property type="entry name" value="EAL"/>
    <property type="match status" value="1"/>
</dbReference>
<dbReference type="InterPro" id="IPR050706">
    <property type="entry name" value="Cyclic-di-GMP_PDE-like"/>
</dbReference>
<dbReference type="InterPro" id="IPR000160">
    <property type="entry name" value="GGDEF_dom"/>
</dbReference>
<evidence type="ECO:0000259" key="2">
    <source>
        <dbReference type="PROSITE" id="PS50883"/>
    </source>
</evidence>
<dbReference type="NCBIfam" id="TIGR00254">
    <property type="entry name" value="GGDEF"/>
    <property type="match status" value="1"/>
</dbReference>
<sequence>MSVTLRSDETTVPMSIPAHRLGPRDWPKIIETIDFAFQPIISTHTGRVFGYEALLRNWAEAGFASIQDVFDTAWETGVLHSIDMQFRAIVINKFARLPGADKLKLFYNFDSRVVRTADYRPGQTVELLTAAGLAPDAICLEISERHDIAHAHNFQDILLRYRAQGFKVAIDDYGSGFAQMRALYDCEPDIIKIDRFFIDGMDKDRRKELFVTQITGFSHLIGAQVVAEGVETQEELMCCRRIGCDFVQGFFVARPSVELPERTDIIPKISEVLNQNRRQGDHDGELLRSFMIEAQAVPDTIKPNDILDFFQQNADSTIVPVINRRGEPVGIIRDSDFKAFIYTPFGRELLQNPSNRAYLSRFLRRCPSADIRTSLSELLETFVTTDTLDGLILTEDGRYLGVLDQRALLRAVNERNTLNARDENPLTRLPGNSAIYRYAANALSTPRRRRFAVYFDFDNFKPFNDRYGFRQGDRAILLFKDILGKALSQNAWFIGHIGGDDFFAYVQSIDFEEAVLAVRRAQAMFDEEIKSFYDPKTRENGFLQGKGRDGIDKRFPLMTVSAALIRIPPERTDITLDHISTEAAKLKEQAKNSADRFASGIYEDGDSYAPFPDMENTGDSPHPDGVFPGSEN</sequence>
<dbReference type="Pfam" id="PF00990">
    <property type="entry name" value="GGDEF"/>
    <property type="match status" value="1"/>
</dbReference>
<dbReference type="InterPro" id="IPR001633">
    <property type="entry name" value="EAL_dom"/>
</dbReference>
<dbReference type="InterPro" id="IPR000644">
    <property type="entry name" value="CBS_dom"/>
</dbReference>
<accession>A0A2N3KD66</accession>
<dbReference type="CDD" id="cd01948">
    <property type="entry name" value="EAL"/>
    <property type="match status" value="1"/>
</dbReference>
<dbReference type="PROSITE" id="PS50887">
    <property type="entry name" value="GGDEF"/>
    <property type="match status" value="1"/>
</dbReference>
<comment type="caution">
    <text evidence="4">The sequence shown here is derived from an EMBL/GenBank/DDBJ whole genome shotgun (WGS) entry which is preliminary data.</text>
</comment>
<dbReference type="SUPFAM" id="SSF55073">
    <property type="entry name" value="Nucleotide cyclase"/>
    <property type="match status" value="1"/>
</dbReference>
<dbReference type="Gene3D" id="3.10.580.10">
    <property type="entry name" value="CBS-domain"/>
    <property type="match status" value="1"/>
</dbReference>
<dbReference type="InterPro" id="IPR029787">
    <property type="entry name" value="Nucleotide_cyclase"/>
</dbReference>
<evidence type="ECO:0000256" key="1">
    <source>
        <dbReference type="SAM" id="MobiDB-lite"/>
    </source>
</evidence>
<protein>
    <submittedName>
        <fullName evidence="4">GGDEF domain-containing protein</fullName>
    </submittedName>
</protein>
<dbReference type="Proteomes" id="UP000233597">
    <property type="component" value="Unassembled WGS sequence"/>
</dbReference>
<evidence type="ECO:0000313" key="4">
    <source>
        <dbReference type="EMBL" id="PKR48519.1"/>
    </source>
</evidence>
<dbReference type="PANTHER" id="PTHR33121:SF76">
    <property type="entry name" value="SIGNALING PROTEIN"/>
    <property type="match status" value="1"/>
</dbReference>
<dbReference type="SUPFAM" id="SSF141868">
    <property type="entry name" value="EAL domain-like"/>
    <property type="match status" value="1"/>
</dbReference>
<dbReference type="SMART" id="SM00052">
    <property type="entry name" value="EAL"/>
    <property type="match status" value="1"/>
</dbReference>
<feature type="domain" description="EAL" evidence="2">
    <location>
        <begin position="14"/>
        <end position="269"/>
    </location>
</feature>
<evidence type="ECO:0000313" key="5">
    <source>
        <dbReference type="Proteomes" id="UP000233597"/>
    </source>
</evidence>
<evidence type="ECO:0000259" key="3">
    <source>
        <dbReference type="PROSITE" id="PS50887"/>
    </source>
</evidence>
<dbReference type="InterPro" id="IPR043128">
    <property type="entry name" value="Rev_trsase/Diguanyl_cyclase"/>
</dbReference>
<dbReference type="PROSITE" id="PS50883">
    <property type="entry name" value="EAL"/>
    <property type="match status" value="1"/>
</dbReference>
<dbReference type="EMBL" id="NWTK01000022">
    <property type="protein sequence ID" value="PKR48519.1"/>
    <property type="molecule type" value="Genomic_DNA"/>
</dbReference>
<dbReference type="OrthoDB" id="7251575at2"/>